<dbReference type="EMBL" id="CABDUW010000334">
    <property type="protein sequence ID" value="VTJ66175.1"/>
    <property type="molecule type" value="Genomic_DNA"/>
</dbReference>
<protein>
    <submittedName>
        <fullName evidence="2">Uncharacterized protein</fullName>
    </submittedName>
</protein>
<dbReference type="EMBL" id="WJEC01008022">
    <property type="protein sequence ID" value="KAF7464458.1"/>
    <property type="molecule type" value="Genomic_DNA"/>
</dbReference>
<reference evidence="2 3" key="1">
    <citation type="submission" date="2019-04" db="EMBL/GenBank/DDBJ databases">
        <authorList>
            <person name="Alioto T."/>
            <person name="Alioto T."/>
        </authorList>
    </citation>
    <scope>NUCLEOTIDE SEQUENCE [LARGE SCALE GENOMIC DNA]</scope>
</reference>
<accession>A0A5E4BA24</accession>
<keyword evidence="3" id="KW-1185">Reference proteome</keyword>
<reference evidence="1" key="2">
    <citation type="submission" date="2020-08" db="EMBL/GenBank/DDBJ databases">
        <authorList>
            <person name="Shumante A."/>
            <person name="Zimin A.V."/>
            <person name="Puiu D."/>
            <person name="Salzberg S.L."/>
        </authorList>
    </citation>
    <scope>NUCLEOTIDE SEQUENCE</scope>
    <source>
        <strain evidence="1">WC2-LM</strain>
        <tissue evidence="1">Liver</tissue>
    </source>
</reference>
<organism evidence="2 3">
    <name type="scientific">Marmota monax</name>
    <name type="common">Woodchuck</name>
    <dbReference type="NCBI Taxonomy" id="9995"/>
    <lineage>
        <taxon>Eukaryota</taxon>
        <taxon>Metazoa</taxon>
        <taxon>Chordata</taxon>
        <taxon>Craniata</taxon>
        <taxon>Vertebrata</taxon>
        <taxon>Euteleostomi</taxon>
        <taxon>Mammalia</taxon>
        <taxon>Eutheria</taxon>
        <taxon>Euarchontoglires</taxon>
        <taxon>Glires</taxon>
        <taxon>Rodentia</taxon>
        <taxon>Sciuromorpha</taxon>
        <taxon>Sciuridae</taxon>
        <taxon>Xerinae</taxon>
        <taxon>Marmotini</taxon>
        <taxon>Marmota</taxon>
    </lineage>
</organism>
<evidence type="ECO:0000313" key="3">
    <source>
        <dbReference type="Proteomes" id="UP000335636"/>
    </source>
</evidence>
<sequence length="240" mass="25788">MEGLGECQQSGFSEKLPCKRRRISLQSSSDDNLSNVERGVMDLQILSMDVDGMCADEASADLPEKSSELGLTQPGYIAKASSTCLVGPEASNEQGDLDISQSHVHLEECKVPDYVEGTESSDAVLIDILTAGASSDTVSEAKSSATTVCKRDIPSTDSFVLRSVLKKPSGNLFAENLQDPLANPGVQPTPLTKFKGARDPRNTFSCPKPFPSCCKPHKSPVRSNFRVVSPQTLLLSPLWV</sequence>
<evidence type="ECO:0000313" key="1">
    <source>
        <dbReference type="EMBL" id="KAF7464458.1"/>
    </source>
</evidence>
<proteinExistence type="predicted"/>
<evidence type="ECO:0000313" key="2">
    <source>
        <dbReference type="EMBL" id="VTJ66175.1"/>
    </source>
</evidence>
<name>A0A5E4BA24_MARMO</name>
<dbReference type="AlphaFoldDB" id="A0A5E4BA24"/>
<dbReference type="Proteomes" id="UP000335636">
    <property type="component" value="Unassembled WGS sequence"/>
</dbReference>
<dbReference type="Proteomes" id="UP000662637">
    <property type="component" value="Unassembled WGS sequence"/>
</dbReference>
<gene>
    <name evidence="1" type="ORF">GHT09_006505</name>
    <name evidence="2" type="ORF">MONAX_5E023491</name>
</gene>